<dbReference type="Proteomes" id="UP000027170">
    <property type="component" value="Unassembled WGS sequence"/>
</dbReference>
<name>A0A837B1R0_9NEIS</name>
<evidence type="ECO:0000313" key="2">
    <source>
        <dbReference type="Proteomes" id="UP000027170"/>
    </source>
</evidence>
<protein>
    <submittedName>
        <fullName evidence="1">Uncharacterized protein</fullName>
    </submittedName>
</protein>
<reference evidence="1 2" key="1">
    <citation type="submission" date="2014-03" db="EMBL/GenBank/DDBJ databases">
        <title>The genomes of two eusocial bee gut symbionts.</title>
        <authorList>
            <person name="Kwong W.K."/>
            <person name="Engel P."/>
            <person name="Koch H."/>
            <person name="Moran N.A."/>
        </authorList>
    </citation>
    <scope>NUCLEOTIDE SEQUENCE [LARGE SCALE GENOMIC DNA]</scope>
    <source>
        <strain evidence="2">wkB29</strain>
    </source>
</reference>
<organism evidence="1 2">
    <name type="scientific">Snodgrassella communis</name>
    <dbReference type="NCBI Taxonomy" id="2946699"/>
    <lineage>
        <taxon>Bacteria</taxon>
        <taxon>Pseudomonadati</taxon>
        <taxon>Pseudomonadota</taxon>
        <taxon>Betaproteobacteria</taxon>
        <taxon>Neisseriales</taxon>
        <taxon>Neisseriaceae</taxon>
        <taxon>Snodgrassella</taxon>
    </lineage>
</organism>
<dbReference type="EMBL" id="JFZV01000004">
    <property type="protein sequence ID" value="KDN14936.1"/>
    <property type="molecule type" value="Genomic_DNA"/>
</dbReference>
<gene>
    <name evidence="1" type="ORF">SALWKB29_1008</name>
</gene>
<keyword evidence="2" id="KW-1185">Reference proteome</keyword>
<accession>A0A837B1R0</accession>
<comment type="caution">
    <text evidence="1">The sequence shown here is derived from an EMBL/GenBank/DDBJ whole genome shotgun (WGS) entry which is preliminary data.</text>
</comment>
<proteinExistence type="predicted"/>
<evidence type="ECO:0000313" key="1">
    <source>
        <dbReference type="EMBL" id="KDN14936.1"/>
    </source>
</evidence>
<sequence>MKIVDIAVMGADNILSEEKKIRFSLAENTTQTLTKQSS</sequence>
<dbReference type="AlphaFoldDB" id="A0A837B1R0"/>